<protein>
    <recommendedName>
        <fullName evidence="3">Replicative helicase inhibitor G39P N-terminal domain-containing protein</fullName>
    </recommendedName>
</protein>
<proteinExistence type="predicted"/>
<comment type="caution">
    <text evidence="1">The sequence shown here is derived from an EMBL/GenBank/DDBJ whole genome shotgun (WGS) entry which is preliminary data.</text>
</comment>
<evidence type="ECO:0000313" key="1">
    <source>
        <dbReference type="EMBL" id="OEK59037.1"/>
    </source>
</evidence>
<gene>
    <name evidence="1" type="ORF">ASS94_00585</name>
</gene>
<evidence type="ECO:0000313" key="2">
    <source>
        <dbReference type="Proteomes" id="UP000095464"/>
    </source>
</evidence>
<dbReference type="AlphaFoldDB" id="A0AAP7IGK7"/>
<dbReference type="Gene3D" id="1.10.8.200">
    <property type="entry name" value="Replisome organizer (g39p helicase loader/inhibitor protein)"/>
    <property type="match status" value="1"/>
</dbReference>
<dbReference type="Proteomes" id="UP000095464">
    <property type="component" value="Unassembled WGS sequence"/>
</dbReference>
<sequence>MTMNRKEAATIMSLVDSAYNMNFAKDDLKARLWVEQLTKYGDYDRSLHKTEKYIREHKFKPTVSEIMDSKPKQSNDIVIPEEETHEYRMKHDAEYAKNREELKNKWQQMKKEWMSEDD</sequence>
<reference evidence="2" key="1">
    <citation type="submission" date="2015-11" db="EMBL/GenBank/DDBJ databases">
        <title>Genomic diversity of Staphylococcus saprophyticus strains from urinary tract infections, animal surfaces, and fermented foods.</title>
        <authorList>
            <person name="Wolfe B.E."/>
        </authorList>
    </citation>
    <scope>NUCLEOTIDE SEQUENCE [LARGE SCALE GENOMIC DNA]</scope>
    <source>
        <strain evidence="2">738_7</strain>
    </source>
</reference>
<organism evidence="1 2">
    <name type="scientific">Staphylococcus equorum</name>
    <dbReference type="NCBI Taxonomy" id="246432"/>
    <lineage>
        <taxon>Bacteria</taxon>
        <taxon>Bacillati</taxon>
        <taxon>Bacillota</taxon>
        <taxon>Bacilli</taxon>
        <taxon>Bacillales</taxon>
        <taxon>Staphylococcaceae</taxon>
        <taxon>Staphylococcus</taxon>
    </lineage>
</organism>
<accession>A0AAP7IGK7</accession>
<dbReference type="EMBL" id="LNPX01000003">
    <property type="protein sequence ID" value="OEK59037.1"/>
    <property type="molecule type" value="Genomic_DNA"/>
</dbReference>
<evidence type="ECO:0008006" key="3">
    <source>
        <dbReference type="Google" id="ProtNLM"/>
    </source>
</evidence>
<name>A0AAP7IGK7_9STAP</name>
<dbReference type="RefSeq" id="WP_069813038.1">
    <property type="nucleotide sequence ID" value="NZ_JARGCI010000001.1"/>
</dbReference>